<evidence type="ECO:0000313" key="2">
    <source>
        <dbReference type="Proteomes" id="UP000032142"/>
    </source>
</evidence>
<protein>
    <submittedName>
        <fullName evidence="1">Uncharacterized protein</fullName>
    </submittedName>
</protein>
<proteinExistence type="predicted"/>
<evidence type="ECO:0000313" key="1">
    <source>
        <dbReference type="EMBL" id="KHG04984.1"/>
    </source>
</evidence>
<name>A0A0B0MZN6_GOSAR</name>
<reference evidence="2" key="1">
    <citation type="submission" date="2014-09" db="EMBL/GenBank/DDBJ databases">
        <authorList>
            <person name="Mudge J."/>
            <person name="Ramaraj T."/>
            <person name="Lindquist I.E."/>
            <person name="Bharti A.K."/>
            <person name="Sundararajan A."/>
            <person name="Cameron C.T."/>
            <person name="Woodward J.E."/>
            <person name="May G.D."/>
            <person name="Brubaker C."/>
            <person name="Broadhvest J."/>
            <person name="Wilkins T.A."/>
        </authorList>
    </citation>
    <scope>NUCLEOTIDE SEQUENCE</scope>
    <source>
        <strain evidence="2">cv. AKA8401</strain>
    </source>
</reference>
<accession>A0A0B0MZN6</accession>
<dbReference type="AlphaFoldDB" id="A0A0B0MZN6"/>
<gene>
    <name evidence="1" type="ORF">F383_30771</name>
</gene>
<dbReference type="EMBL" id="JRRC01421446">
    <property type="protein sequence ID" value="KHG04984.1"/>
    <property type="molecule type" value="Genomic_DNA"/>
</dbReference>
<organism evidence="1 2">
    <name type="scientific">Gossypium arboreum</name>
    <name type="common">Tree cotton</name>
    <name type="synonym">Gossypium nanking</name>
    <dbReference type="NCBI Taxonomy" id="29729"/>
    <lineage>
        <taxon>Eukaryota</taxon>
        <taxon>Viridiplantae</taxon>
        <taxon>Streptophyta</taxon>
        <taxon>Embryophyta</taxon>
        <taxon>Tracheophyta</taxon>
        <taxon>Spermatophyta</taxon>
        <taxon>Magnoliopsida</taxon>
        <taxon>eudicotyledons</taxon>
        <taxon>Gunneridae</taxon>
        <taxon>Pentapetalae</taxon>
        <taxon>rosids</taxon>
        <taxon>malvids</taxon>
        <taxon>Malvales</taxon>
        <taxon>Malvaceae</taxon>
        <taxon>Malvoideae</taxon>
        <taxon>Gossypium</taxon>
    </lineage>
</organism>
<keyword evidence="2" id="KW-1185">Reference proteome</keyword>
<sequence>MAGLWHRYDVITCLRISPYLGYGIGMICDPFKTMTGLWLRCVICDYVQVHVLLWQCDNETFNSIIVP</sequence>
<dbReference type="Proteomes" id="UP000032142">
    <property type="component" value="Unassembled WGS sequence"/>
</dbReference>
<comment type="caution">
    <text evidence="1">The sequence shown here is derived from an EMBL/GenBank/DDBJ whole genome shotgun (WGS) entry which is preliminary data.</text>
</comment>